<dbReference type="Pfam" id="PF17917">
    <property type="entry name" value="RT_RNaseH"/>
    <property type="match status" value="1"/>
</dbReference>
<accession>A0ABQ4Y0Q1</accession>
<dbReference type="PANTHER" id="PTHR37984">
    <property type="entry name" value="PROTEIN CBG26694"/>
    <property type="match status" value="1"/>
</dbReference>
<name>A0ABQ4Y0Q1_9ASTR</name>
<keyword evidence="4" id="KW-0255">Endonuclease</keyword>
<dbReference type="Gene3D" id="3.30.70.270">
    <property type="match status" value="2"/>
</dbReference>
<dbReference type="Gene3D" id="3.30.420.10">
    <property type="entry name" value="Ribonuclease H-like superfamily/Ribonuclease H"/>
    <property type="match status" value="1"/>
</dbReference>
<keyword evidence="3" id="KW-0540">Nuclease</keyword>
<keyword evidence="5" id="KW-0378">Hydrolase</keyword>
<evidence type="ECO:0000256" key="1">
    <source>
        <dbReference type="ARBA" id="ARBA00022679"/>
    </source>
</evidence>
<proteinExistence type="predicted"/>
<organism evidence="8 9">
    <name type="scientific">Tanacetum coccineum</name>
    <dbReference type="NCBI Taxonomy" id="301880"/>
    <lineage>
        <taxon>Eukaryota</taxon>
        <taxon>Viridiplantae</taxon>
        <taxon>Streptophyta</taxon>
        <taxon>Embryophyta</taxon>
        <taxon>Tracheophyta</taxon>
        <taxon>Spermatophyta</taxon>
        <taxon>Magnoliopsida</taxon>
        <taxon>eudicotyledons</taxon>
        <taxon>Gunneridae</taxon>
        <taxon>Pentapetalae</taxon>
        <taxon>asterids</taxon>
        <taxon>campanulids</taxon>
        <taxon>Asterales</taxon>
        <taxon>Asteraceae</taxon>
        <taxon>Asteroideae</taxon>
        <taxon>Anthemideae</taxon>
        <taxon>Anthemidinae</taxon>
        <taxon>Tanacetum</taxon>
    </lineage>
</organism>
<dbReference type="Proteomes" id="UP001151760">
    <property type="component" value="Unassembled WGS sequence"/>
</dbReference>
<evidence type="ECO:0000256" key="5">
    <source>
        <dbReference type="ARBA" id="ARBA00022801"/>
    </source>
</evidence>
<dbReference type="Pfam" id="PF08284">
    <property type="entry name" value="RVP_2"/>
    <property type="match status" value="1"/>
</dbReference>
<protein>
    <submittedName>
        <fullName evidence="8">Reverse transcriptase domain-containing protein</fullName>
    </submittedName>
</protein>
<evidence type="ECO:0000256" key="2">
    <source>
        <dbReference type="ARBA" id="ARBA00022695"/>
    </source>
</evidence>
<evidence type="ECO:0000256" key="3">
    <source>
        <dbReference type="ARBA" id="ARBA00022722"/>
    </source>
</evidence>
<comment type="caution">
    <text evidence="8">The sequence shown here is derived from an EMBL/GenBank/DDBJ whole genome shotgun (WGS) entry which is preliminary data.</text>
</comment>
<keyword evidence="1" id="KW-0808">Transferase</keyword>
<dbReference type="PANTHER" id="PTHR37984:SF5">
    <property type="entry name" value="PROTEIN NYNRIN-LIKE"/>
    <property type="match status" value="1"/>
</dbReference>
<dbReference type="InterPro" id="IPR041373">
    <property type="entry name" value="RT_RNaseH"/>
</dbReference>
<sequence length="507" mass="58669">MPVELGSFDAIICMDWLAKYKAVIVCAEKIVRIPGAAPNKEEHEEHLKQILELLKKEELYAKFSKCEFWIPKVQFLGHVIDSEGIHVDPAKIESIKDWTSPKSPTEIRQFLGLAGYYRRFIEGFSKIAKPMTKLTQKKVKFEWGDKQEAAFQLLKQREKVISYASRQLKIHEKNYTTHDLELGAVVFALKIWRHYLYGTKCTVFTDHKSLQHILDQKELNMRQRRWLELASDYYSEYSLSPAEAKSLLMLCAGKNRTTFKKNIKSEDVGGMLIENAKFPEAIREQKLEPRADGTLDWSFGKGWVNHLPLLEFSYNNSYHASIKAAPFEALYGRKCRSPVCWTEVGEAQILGPELIQETTEKIIQIKQRIQAARDRQKSYADLKRKPMEFQVGDKVMLKVSPWKGVVRFGKRGKLNPRYVGPFKCHADEPLAVLLDGLHLDDKLHFVEEPLEIVGREVKRLKRSRIPVVKVRWNSKRGPGFTWEREDQFKKKYPHLFTKTASSSSAAL</sequence>
<evidence type="ECO:0000313" key="8">
    <source>
        <dbReference type="EMBL" id="GJS70630.1"/>
    </source>
</evidence>
<dbReference type="InterPro" id="IPR036397">
    <property type="entry name" value="RNaseH_sf"/>
</dbReference>
<keyword evidence="6 8" id="KW-0695">RNA-directed DNA polymerase</keyword>
<dbReference type="InterPro" id="IPR050951">
    <property type="entry name" value="Retrovirus_Pol_polyprotein"/>
</dbReference>
<dbReference type="GO" id="GO:0003964">
    <property type="term" value="F:RNA-directed DNA polymerase activity"/>
    <property type="evidence" value="ECO:0007669"/>
    <property type="project" value="UniProtKB-KW"/>
</dbReference>
<evidence type="ECO:0000256" key="4">
    <source>
        <dbReference type="ARBA" id="ARBA00022759"/>
    </source>
</evidence>
<reference evidence="8" key="2">
    <citation type="submission" date="2022-01" db="EMBL/GenBank/DDBJ databases">
        <authorList>
            <person name="Yamashiro T."/>
            <person name="Shiraishi A."/>
            <person name="Satake H."/>
            <person name="Nakayama K."/>
        </authorList>
    </citation>
    <scope>NUCLEOTIDE SEQUENCE</scope>
</reference>
<keyword evidence="2" id="KW-0548">Nucleotidyltransferase</keyword>
<dbReference type="EMBL" id="BQNB010009946">
    <property type="protein sequence ID" value="GJS70630.1"/>
    <property type="molecule type" value="Genomic_DNA"/>
</dbReference>
<evidence type="ECO:0000313" key="9">
    <source>
        <dbReference type="Proteomes" id="UP001151760"/>
    </source>
</evidence>
<dbReference type="CDD" id="cd09274">
    <property type="entry name" value="RNase_HI_RT_Ty3"/>
    <property type="match status" value="1"/>
</dbReference>
<keyword evidence="9" id="KW-1185">Reference proteome</keyword>
<gene>
    <name evidence="8" type="ORF">Tco_0703471</name>
</gene>
<evidence type="ECO:0000259" key="7">
    <source>
        <dbReference type="Pfam" id="PF17917"/>
    </source>
</evidence>
<dbReference type="InterPro" id="IPR043128">
    <property type="entry name" value="Rev_trsase/Diguanyl_cyclase"/>
</dbReference>
<feature type="domain" description="Reverse transcriptase RNase H-like" evidence="7">
    <location>
        <begin position="155"/>
        <end position="233"/>
    </location>
</feature>
<evidence type="ECO:0000256" key="6">
    <source>
        <dbReference type="ARBA" id="ARBA00022918"/>
    </source>
</evidence>
<dbReference type="InterPro" id="IPR043502">
    <property type="entry name" value="DNA/RNA_pol_sf"/>
</dbReference>
<reference evidence="8" key="1">
    <citation type="journal article" date="2022" name="Int. J. Mol. Sci.">
        <title>Draft Genome of Tanacetum Coccineum: Genomic Comparison of Closely Related Tanacetum-Family Plants.</title>
        <authorList>
            <person name="Yamashiro T."/>
            <person name="Shiraishi A."/>
            <person name="Nakayama K."/>
            <person name="Satake H."/>
        </authorList>
    </citation>
    <scope>NUCLEOTIDE SEQUENCE</scope>
</reference>
<dbReference type="SUPFAM" id="SSF56672">
    <property type="entry name" value="DNA/RNA polymerases"/>
    <property type="match status" value="1"/>
</dbReference>